<evidence type="ECO:0000313" key="3">
    <source>
        <dbReference type="Proteomes" id="UP000604046"/>
    </source>
</evidence>
<organism evidence="2 3">
    <name type="scientific">Symbiodinium natans</name>
    <dbReference type="NCBI Taxonomy" id="878477"/>
    <lineage>
        <taxon>Eukaryota</taxon>
        <taxon>Sar</taxon>
        <taxon>Alveolata</taxon>
        <taxon>Dinophyceae</taxon>
        <taxon>Suessiales</taxon>
        <taxon>Symbiodiniaceae</taxon>
        <taxon>Symbiodinium</taxon>
    </lineage>
</organism>
<name>A0A812TYU7_9DINO</name>
<protein>
    <submittedName>
        <fullName evidence="2">HCCS protein</fullName>
    </submittedName>
</protein>
<keyword evidence="3" id="KW-1185">Reference proteome</keyword>
<dbReference type="AlphaFoldDB" id="A0A812TYU7"/>
<keyword evidence="1" id="KW-1133">Transmembrane helix</keyword>
<keyword evidence="1" id="KW-0472">Membrane</keyword>
<evidence type="ECO:0000313" key="2">
    <source>
        <dbReference type="EMBL" id="CAE7548616.1"/>
    </source>
</evidence>
<sequence>MPPTYPVSNSARQLADLGPPLPSNATVEEWHEFFVGSTKLPLVLLAVGVAMGVVTCLCIFGHCAWEPQWMPTSPIILLVLCLLTALSSGAWGYGPIVF</sequence>
<reference evidence="2" key="1">
    <citation type="submission" date="2021-02" db="EMBL/GenBank/DDBJ databases">
        <authorList>
            <person name="Dougan E. K."/>
            <person name="Rhodes N."/>
            <person name="Thang M."/>
            <person name="Chan C."/>
        </authorList>
    </citation>
    <scope>NUCLEOTIDE SEQUENCE</scope>
</reference>
<proteinExistence type="predicted"/>
<keyword evidence="1" id="KW-0812">Transmembrane</keyword>
<dbReference type="EMBL" id="CAJNDS010002624">
    <property type="protein sequence ID" value="CAE7548616.1"/>
    <property type="molecule type" value="Genomic_DNA"/>
</dbReference>
<gene>
    <name evidence="2" type="primary">HCCS</name>
    <name evidence="2" type="ORF">SNAT2548_LOCUS30792</name>
</gene>
<feature type="transmembrane region" description="Helical" evidence="1">
    <location>
        <begin position="42"/>
        <end position="63"/>
    </location>
</feature>
<dbReference type="Proteomes" id="UP000604046">
    <property type="component" value="Unassembled WGS sequence"/>
</dbReference>
<comment type="caution">
    <text evidence="2">The sequence shown here is derived from an EMBL/GenBank/DDBJ whole genome shotgun (WGS) entry which is preliminary data.</text>
</comment>
<feature type="transmembrane region" description="Helical" evidence="1">
    <location>
        <begin position="75"/>
        <end position="94"/>
    </location>
</feature>
<accession>A0A812TYU7</accession>
<evidence type="ECO:0000256" key="1">
    <source>
        <dbReference type="SAM" id="Phobius"/>
    </source>
</evidence>